<evidence type="ECO:0000313" key="1">
    <source>
        <dbReference type="EMBL" id="GAG34068.1"/>
    </source>
</evidence>
<reference evidence="1" key="1">
    <citation type="journal article" date="2014" name="Front. Microbiol.">
        <title>High frequency of phylogenetically diverse reductive dehalogenase-homologous genes in deep subseafloor sedimentary metagenomes.</title>
        <authorList>
            <person name="Kawai M."/>
            <person name="Futagami T."/>
            <person name="Toyoda A."/>
            <person name="Takaki Y."/>
            <person name="Nishi S."/>
            <person name="Hori S."/>
            <person name="Arai W."/>
            <person name="Tsubouchi T."/>
            <person name="Morono Y."/>
            <person name="Uchiyama I."/>
            <person name="Ito T."/>
            <person name="Fujiyama A."/>
            <person name="Inagaki F."/>
            <person name="Takami H."/>
        </authorList>
    </citation>
    <scope>NUCLEOTIDE SEQUENCE</scope>
    <source>
        <strain evidence="1">Expedition CK06-06</strain>
    </source>
</reference>
<protein>
    <submittedName>
        <fullName evidence="1">Uncharacterized protein</fullName>
    </submittedName>
</protein>
<accession>X0XBN8</accession>
<sequence>MTTIKDKLKALVAIQKKKSTVTPKGLENLIKNYDAAKKVSEQIKAEREG</sequence>
<dbReference type="AlphaFoldDB" id="X0XBN8"/>
<dbReference type="EMBL" id="BARS01048207">
    <property type="protein sequence ID" value="GAG34068.1"/>
    <property type="molecule type" value="Genomic_DNA"/>
</dbReference>
<gene>
    <name evidence="1" type="ORF">S01H1_72303</name>
</gene>
<proteinExistence type="predicted"/>
<comment type="caution">
    <text evidence="1">The sequence shown here is derived from an EMBL/GenBank/DDBJ whole genome shotgun (WGS) entry which is preliminary data.</text>
</comment>
<name>X0XBN8_9ZZZZ</name>
<organism evidence="1">
    <name type="scientific">marine sediment metagenome</name>
    <dbReference type="NCBI Taxonomy" id="412755"/>
    <lineage>
        <taxon>unclassified sequences</taxon>
        <taxon>metagenomes</taxon>
        <taxon>ecological metagenomes</taxon>
    </lineage>
</organism>